<dbReference type="FunFam" id="3.30.565.10:FF:000017">
    <property type="entry name" value="PMS1 homolog 1, mismatch repair system component"/>
    <property type="match status" value="1"/>
</dbReference>
<dbReference type="NCBIfam" id="TIGR00585">
    <property type="entry name" value="mutl"/>
    <property type="match status" value="1"/>
</dbReference>
<reference evidence="4" key="1">
    <citation type="journal article" date="2020" name="Stud. Mycol.">
        <title>101 Dothideomycetes genomes: a test case for predicting lifestyles and emergence of pathogens.</title>
        <authorList>
            <person name="Haridas S."/>
            <person name="Albert R."/>
            <person name="Binder M."/>
            <person name="Bloem J."/>
            <person name="Labutti K."/>
            <person name="Salamov A."/>
            <person name="Andreopoulos B."/>
            <person name="Baker S."/>
            <person name="Barry K."/>
            <person name="Bills G."/>
            <person name="Bluhm B."/>
            <person name="Cannon C."/>
            <person name="Castanera R."/>
            <person name="Culley D."/>
            <person name="Daum C."/>
            <person name="Ezra D."/>
            <person name="Gonzalez J."/>
            <person name="Henrissat B."/>
            <person name="Kuo A."/>
            <person name="Liang C."/>
            <person name="Lipzen A."/>
            <person name="Lutzoni F."/>
            <person name="Magnuson J."/>
            <person name="Mondo S."/>
            <person name="Nolan M."/>
            <person name="Ohm R."/>
            <person name="Pangilinan J."/>
            <person name="Park H.-J."/>
            <person name="Ramirez L."/>
            <person name="Alfaro M."/>
            <person name="Sun H."/>
            <person name="Tritt A."/>
            <person name="Yoshinaga Y."/>
            <person name="Zwiers L.-H."/>
            <person name="Turgeon B."/>
            <person name="Goodwin S."/>
            <person name="Spatafora J."/>
            <person name="Crous P."/>
            <person name="Grigoriev I."/>
        </authorList>
    </citation>
    <scope>NUCLEOTIDE SEQUENCE</scope>
    <source>
        <strain evidence="4">CBS 121410</strain>
    </source>
</reference>
<dbReference type="InterPro" id="IPR014721">
    <property type="entry name" value="Ribsml_uS5_D2-typ_fold_subgr"/>
</dbReference>
<dbReference type="SUPFAM" id="SSF55874">
    <property type="entry name" value="ATPase domain of HSP90 chaperone/DNA topoisomerase II/histidine kinase"/>
    <property type="match status" value="1"/>
</dbReference>
<dbReference type="GO" id="GO:0016887">
    <property type="term" value="F:ATP hydrolysis activity"/>
    <property type="evidence" value="ECO:0007669"/>
    <property type="project" value="InterPro"/>
</dbReference>
<feature type="non-terminal residue" evidence="4">
    <location>
        <position position="346"/>
    </location>
</feature>
<evidence type="ECO:0000259" key="3">
    <source>
        <dbReference type="SMART" id="SM01340"/>
    </source>
</evidence>
<dbReference type="Gene3D" id="3.30.230.10">
    <property type="match status" value="1"/>
</dbReference>
<dbReference type="GO" id="GO:0032389">
    <property type="term" value="C:MutLalpha complex"/>
    <property type="evidence" value="ECO:0007669"/>
    <property type="project" value="TreeGrafter"/>
</dbReference>
<organism evidence="4 5">
    <name type="scientific">Saccharata proteae CBS 121410</name>
    <dbReference type="NCBI Taxonomy" id="1314787"/>
    <lineage>
        <taxon>Eukaryota</taxon>
        <taxon>Fungi</taxon>
        <taxon>Dikarya</taxon>
        <taxon>Ascomycota</taxon>
        <taxon>Pezizomycotina</taxon>
        <taxon>Dothideomycetes</taxon>
        <taxon>Dothideomycetes incertae sedis</taxon>
        <taxon>Botryosphaeriales</taxon>
        <taxon>Saccharataceae</taxon>
        <taxon>Saccharata</taxon>
    </lineage>
</organism>
<gene>
    <name evidence="4" type="ORF">K490DRAFT_11482</name>
</gene>
<comment type="similarity">
    <text evidence="1">Belongs to the DNA mismatch repair MutL/HexB family.</text>
</comment>
<dbReference type="PANTHER" id="PTHR10073:SF41">
    <property type="entry name" value="MISMATCH REPAIR PROTEIN, PUTATIVE (AFU_ORTHOLOGUE AFUA_8G05820)-RELATED"/>
    <property type="match status" value="1"/>
</dbReference>
<dbReference type="SMART" id="SM01340">
    <property type="entry name" value="DNA_mis_repair"/>
    <property type="match status" value="1"/>
</dbReference>
<evidence type="ECO:0000313" key="5">
    <source>
        <dbReference type="Proteomes" id="UP000799776"/>
    </source>
</evidence>
<evidence type="ECO:0000313" key="4">
    <source>
        <dbReference type="EMBL" id="KAF2085675.1"/>
    </source>
</evidence>
<dbReference type="Pfam" id="PF01119">
    <property type="entry name" value="DNA_mis_repair"/>
    <property type="match status" value="1"/>
</dbReference>
<evidence type="ECO:0000256" key="2">
    <source>
        <dbReference type="ARBA" id="ARBA00022763"/>
    </source>
</evidence>
<dbReference type="CDD" id="cd16926">
    <property type="entry name" value="HATPase_MutL-MLH-PMS-like"/>
    <property type="match status" value="1"/>
</dbReference>
<dbReference type="SUPFAM" id="SSF54211">
    <property type="entry name" value="Ribosomal protein S5 domain 2-like"/>
    <property type="match status" value="1"/>
</dbReference>
<dbReference type="Proteomes" id="UP000799776">
    <property type="component" value="Unassembled WGS sequence"/>
</dbReference>
<dbReference type="InterPro" id="IPR038973">
    <property type="entry name" value="MutL/Mlh/Pms-like"/>
</dbReference>
<sequence length="346" mass="37790">MSIQALPQSAVRQIGSTQVLTDPSSVVKELIDNSLDGHATNISVEISTNTIDLIQVRDNGHGIMREDRAMICRRYCTSKIREFEDLKDLGGKWLGFRGEAMASLAETSGGVSITTRVEGEDVAELLKVGRNGEIEAQEKASHPVGTTVRAIDFFSAFPVRKQAALKHSPKVLAKIKHLMKSYALARPAVRLSLRVLKAKNDKSNWVYAPKPGAGLEDAVLKVVGKDCALQCEWSVVESDGFGMRAFLPKADAKVTHISGLGQFISIDARPVSSTRGALKQISSVFKAKVRKASPQLQDIKDPFLCLSIVCPPGSYDPNIEPGKDDVLFDDSQAVLDFFEELLDSFY</sequence>
<dbReference type="GO" id="GO:0005524">
    <property type="term" value="F:ATP binding"/>
    <property type="evidence" value="ECO:0007669"/>
    <property type="project" value="InterPro"/>
</dbReference>
<dbReference type="Pfam" id="PF13589">
    <property type="entry name" value="HATPase_c_3"/>
    <property type="match status" value="1"/>
</dbReference>
<evidence type="ECO:0000256" key="1">
    <source>
        <dbReference type="ARBA" id="ARBA00006082"/>
    </source>
</evidence>
<dbReference type="CDD" id="cd03485">
    <property type="entry name" value="MutL_Trans_hPMS_1_like"/>
    <property type="match status" value="1"/>
</dbReference>
<feature type="domain" description="DNA mismatch repair protein S5" evidence="3">
    <location>
        <begin position="219"/>
        <end position="343"/>
    </location>
</feature>
<dbReference type="GO" id="GO:0030983">
    <property type="term" value="F:mismatched DNA binding"/>
    <property type="evidence" value="ECO:0007669"/>
    <property type="project" value="InterPro"/>
</dbReference>
<dbReference type="InterPro" id="IPR013507">
    <property type="entry name" value="DNA_mismatch_S5_2-like"/>
</dbReference>
<comment type="caution">
    <text evidence="4">The sequence shown here is derived from an EMBL/GenBank/DDBJ whole genome shotgun (WGS) entry which is preliminary data.</text>
</comment>
<dbReference type="GO" id="GO:0061982">
    <property type="term" value="P:meiosis I cell cycle process"/>
    <property type="evidence" value="ECO:0007669"/>
    <property type="project" value="UniProtKB-ARBA"/>
</dbReference>
<dbReference type="InterPro" id="IPR002099">
    <property type="entry name" value="MutL/Mlh/PMS"/>
</dbReference>
<dbReference type="InterPro" id="IPR020568">
    <property type="entry name" value="Ribosomal_Su5_D2-typ_SF"/>
</dbReference>
<dbReference type="Gene3D" id="3.30.565.10">
    <property type="entry name" value="Histidine kinase-like ATPase, C-terminal domain"/>
    <property type="match status" value="1"/>
</dbReference>
<dbReference type="InterPro" id="IPR036890">
    <property type="entry name" value="HATPase_C_sf"/>
</dbReference>
<dbReference type="OrthoDB" id="10263226at2759"/>
<dbReference type="AlphaFoldDB" id="A0A9P4HPV0"/>
<keyword evidence="2" id="KW-0227">DNA damage</keyword>
<dbReference type="PANTHER" id="PTHR10073">
    <property type="entry name" value="DNA MISMATCH REPAIR PROTEIN MLH, PMS, MUTL"/>
    <property type="match status" value="1"/>
</dbReference>
<dbReference type="EMBL" id="ML978729">
    <property type="protein sequence ID" value="KAF2085675.1"/>
    <property type="molecule type" value="Genomic_DNA"/>
</dbReference>
<keyword evidence="5" id="KW-1185">Reference proteome</keyword>
<name>A0A9P4HPV0_9PEZI</name>
<dbReference type="GO" id="GO:0140664">
    <property type="term" value="F:ATP-dependent DNA damage sensor activity"/>
    <property type="evidence" value="ECO:0007669"/>
    <property type="project" value="InterPro"/>
</dbReference>
<accession>A0A9P4HPV0</accession>
<dbReference type="GO" id="GO:0006298">
    <property type="term" value="P:mismatch repair"/>
    <property type="evidence" value="ECO:0007669"/>
    <property type="project" value="InterPro"/>
</dbReference>
<proteinExistence type="inferred from homology"/>
<protein>
    <recommendedName>
        <fullName evidence="3">DNA mismatch repair protein S5 domain-containing protein</fullName>
    </recommendedName>
</protein>